<gene>
    <name evidence="1" type="ORF">RM540_10135</name>
</gene>
<dbReference type="EMBL" id="JAVRHT010000021">
    <property type="protein sequence ID" value="MDT0632102.1"/>
    <property type="molecule type" value="Genomic_DNA"/>
</dbReference>
<dbReference type="RefSeq" id="WP_311663704.1">
    <property type="nucleotide sequence ID" value="NZ_JAVRHT010000021.1"/>
</dbReference>
<accession>A0ABU3BS48</accession>
<organism evidence="1 2">
    <name type="scientific">Rubrivirga litoralis</name>
    <dbReference type="NCBI Taxonomy" id="3075598"/>
    <lineage>
        <taxon>Bacteria</taxon>
        <taxon>Pseudomonadati</taxon>
        <taxon>Rhodothermota</taxon>
        <taxon>Rhodothermia</taxon>
        <taxon>Rhodothermales</taxon>
        <taxon>Rubricoccaceae</taxon>
        <taxon>Rubrivirga</taxon>
    </lineage>
</organism>
<evidence type="ECO:0000313" key="1">
    <source>
        <dbReference type="EMBL" id="MDT0632102.1"/>
    </source>
</evidence>
<reference evidence="1 2" key="1">
    <citation type="submission" date="2023-09" db="EMBL/GenBank/DDBJ databases">
        <authorList>
            <person name="Rey-Velasco X."/>
        </authorList>
    </citation>
    <scope>NUCLEOTIDE SEQUENCE [LARGE SCALE GENOMIC DNA]</scope>
    <source>
        <strain evidence="1 2">F394</strain>
    </source>
</reference>
<protein>
    <submittedName>
        <fullName evidence="1">Uncharacterized protein</fullName>
    </submittedName>
</protein>
<proteinExistence type="predicted"/>
<comment type="caution">
    <text evidence="1">The sequence shown here is derived from an EMBL/GenBank/DDBJ whole genome shotgun (WGS) entry which is preliminary data.</text>
</comment>
<sequence>MAAPDPTTAPPEREPSARRVVAGVSLSGPDLRYAEVVHEGGAARLRRLGVLDFAFDVERAVLGDGAPDALSEVAEALGEVLGGTEASVLVVAAHPTTTTTFFTPLPAGISDEARDAQIRQETALLADLAPDLAVRVRAVPVRSESGPGGGRRWYHVVHAAEPVHVRLSLLADALGVPAYDLADTTRAVAALADRPAPDNGDSAAGGAEAPVEVVVGAYAAHTEVALCQGGAFLFGHSGAGTTPEDTAYFALSALQHAGLDAAAAGRLRTYGTAADADRLALAADLLGRDLEPLDPFAAFGRSPDVSDAERAAFAPVLGGLL</sequence>
<dbReference type="Proteomes" id="UP001267426">
    <property type="component" value="Unassembled WGS sequence"/>
</dbReference>
<evidence type="ECO:0000313" key="2">
    <source>
        <dbReference type="Proteomes" id="UP001267426"/>
    </source>
</evidence>
<keyword evidence="2" id="KW-1185">Reference proteome</keyword>
<name>A0ABU3BS48_9BACT</name>